<feature type="region of interest" description="Disordered" evidence="1">
    <location>
        <begin position="22"/>
        <end position="41"/>
    </location>
</feature>
<name>A0A2T7UWV9_9RHOB</name>
<dbReference type="EMBL" id="QDDR01000001">
    <property type="protein sequence ID" value="PVE49049.1"/>
    <property type="molecule type" value="Genomic_DNA"/>
</dbReference>
<accession>A0A2T7UWV9</accession>
<reference evidence="4 5" key="1">
    <citation type="journal article" date="2011" name="Syst. Appl. Microbiol.">
        <title>Defluviimonas denitrificans gen. nov., sp. nov., and Pararhodobacter aggregans gen. nov., sp. nov., non-phototrophic Rhodobacteraceae from the biofilter of a marine aquaculture.</title>
        <authorList>
            <person name="Foesel B.U."/>
            <person name="Drake H.L."/>
            <person name="Schramm A."/>
        </authorList>
    </citation>
    <scope>NUCLEOTIDE SEQUENCE [LARGE SCALE GENOMIC DNA]</scope>
    <source>
        <strain evidence="4 5">D1-19</strain>
    </source>
</reference>
<protein>
    <submittedName>
        <fullName evidence="4">DUF305 domain-containing protein</fullName>
    </submittedName>
</protein>
<feature type="domain" description="DUF305" evidence="3">
    <location>
        <begin position="32"/>
        <end position="117"/>
    </location>
</feature>
<dbReference type="InterPro" id="IPR012347">
    <property type="entry name" value="Ferritin-like"/>
</dbReference>
<dbReference type="InterPro" id="IPR005183">
    <property type="entry name" value="DUF305_CopM-like"/>
</dbReference>
<dbReference type="PANTHER" id="PTHR36933">
    <property type="entry name" value="SLL0788 PROTEIN"/>
    <property type="match status" value="1"/>
</dbReference>
<dbReference type="OrthoDB" id="517560at2"/>
<dbReference type="Gene3D" id="1.20.1260.10">
    <property type="match status" value="1"/>
</dbReference>
<evidence type="ECO:0000313" key="4">
    <source>
        <dbReference type="EMBL" id="PVE49049.1"/>
    </source>
</evidence>
<sequence>MRIALTAAALALTALPALAQTSDHSGHGMAPATTMQAPSPAAEAYAEINARMHADMAVPLTGDADRDFVLGMIPHHQGAVDMARVVLEHGRDPQIRAMAEAVIAAQEAEIAFMRGWLDANPPAGQ</sequence>
<evidence type="ECO:0000256" key="2">
    <source>
        <dbReference type="SAM" id="SignalP"/>
    </source>
</evidence>
<comment type="caution">
    <text evidence="4">The sequence shown here is derived from an EMBL/GenBank/DDBJ whole genome shotgun (WGS) entry which is preliminary data.</text>
</comment>
<keyword evidence="5" id="KW-1185">Reference proteome</keyword>
<feature type="signal peptide" evidence="2">
    <location>
        <begin position="1"/>
        <end position="19"/>
    </location>
</feature>
<dbReference type="RefSeq" id="WP_107749554.1">
    <property type="nucleotide sequence ID" value="NZ_QBKF01000001.1"/>
</dbReference>
<dbReference type="Pfam" id="PF03713">
    <property type="entry name" value="DUF305"/>
    <property type="match status" value="1"/>
</dbReference>
<dbReference type="Proteomes" id="UP000244810">
    <property type="component" value="Unassembled WGS sequence"/>
</dbReference>
<dbReference type="AlphaFoldDB" id="A0A2T7UWV9"/>
<proteinExistence type="predicted"/>
<gene>
    <name evidence="4" type="ORF">DDE23_01175</name>
</gene>
<evidence type="ECO:0000313" key="5">
    <source>
        <dbReference type="Proteomes" id="UP000244810"/>
    </source>
</evidence>
<feature type="chain" id="PRO_5015420713" evidence="2">
    <location>
        <begin position="20"/>
        <end position="125"/>
    </location>
</feature>
<evidence type="ECO:0000256" key="1">
    <source>
        <dbReference type="SAM" id="MobiDB-lite"/>
    </source>
</evidence>
<evidence type="ECO:0000259" key="3">
    <source>
        <dbReference type="Pfam" id="PF03713"/>
    </source>
</evidence>
<keyword evidence="2" id="KW-0732">Signal</keyword>
<dbReference type="PANTHER" id="PTHR36933:SF1">
    <property type="entry name" value="SLL0788 PROTEIN"/>
    <property type="match status" value="1"/>
</dbReference>
<organism evidence="4 5">
    <name type="scientific">Pararhodobacter aggregans</name>
    <dbReference type="NCBI Taxonomy" id="404875"/>
    <lineage>
        <taxon>Bacteria</taxon>
        <taxon>Pseudomonadati</taxon>
        <taxon>Pseudomonadota</taxon>
        <taxon>Alphaproteobacteria</taxon>
        <taxon>Rhodobacterales</taxon>
        <taxon>Paracoccaceae</taxon>
        <taxon>Pararhodobacter</taxon>
    </lineage>
</organism>